<evidence type="ECO:0000313" key="3">
    <source>
        <dbReference type="Proteomes" id="UP001515480"/>
    </source>
</evidence>
<evidence type="ECO:0000313" key="2">
    <source>
        <dbReference type="EMBL" id="KAL1495574.1"/>
    </source>
</evidence>
<keyword evidence="3" id="KW-1185">Reference proteome</keyword>
<proteinExistence type="predicted"/>
<evidence type="ECO:0000256" key="1">
    <source>
        <dbReference type="SAM" id="MobiDB-lite"/>
    </source>
</evidence>
<protein>
    <submittedName>
        <fullName evidence="2">Uncharacterized protein</fullName>
    </submittedName>
</protein>
<feature type="region of interest" description="Disordered" evidence="1">
    <location>
        <begin position="282"/>
        <end position="319"/>
    </location>
</feature>
<accession>A0AB34IDA7</accession>
<dbReference type="EMBL" id="JBGBPQ010000032">
    <property type="protein sequence ID" value="KAL1495574.1"/>
    <property type="molecule type" value="Genomic_DNA"/>
</dbReference>
<feature type="compositionally biased region" description="Low complexity" evidence="1">
    <location>
        <begin position="371"/>
        <end position="385"/>
    </location>
</feature>
<name>A0AB34IDA7_PRYPA</name>
<reference evidence="2 3" key="1">
    <citation type="journal article" date="2024" name="Science">
        <title>Giant polyketide synthase enzymes in the biosynthesis of giant marine polyether toxins.</title>
        <authorList>
            <person name="Fallon T.R."/>
            <person name="Shende V.V."/>
            <person name="Wierzbicki I.H."/>
            <person name="Pendleton A.L."/>
            <person name="Watervoot N.F."/>
            <person name="Auber R.P."/>
            <person name="Gonzalez D.J."/>
            <person name="Wisecaver J.H."/>
            <person name="Moore B.S."/>
        </authorList>
    </citation>
    <scope>NUCLEOTIDE SEQUENCE [LARGE SCALE GENOMIC DNA]</scope>
    <source>
        <strain evidence="2 3">12B1</strain>
    </source>
</reference>
<comment type="caution">
    <text evidence="2">The sequence shown here is derived from an EMBL/GenBank/DDBJ whole genome shotgun (WGS) entry which is preliminary data.</text>
</comment>
<dbReference type="Proteomes" id="UP001515480">
    <property type="component" value="Unassembled WGS sequence"/>
</dbReference>
<feature type="region of interest" description="Disordered" evidence="1">
    <location>
        <begin position="469"/>
        <end position="506"/>
    </location>
</feature>
<gene>
    <name evidence="2" type="ORF">AB1Y20_016935</name>
</gene>
<dbReference type="AlphaFoldDB" id="A0AB34IDA7"/>
<organism evidence="2 3">
    <name type="scientific">Prymnesium parvum</name>
    <name type="common">Toxic golden alga</name>
    <dbReference type="NCBI Taxonomy" id="97485"/>
    <lineage>
        <taxon>Eukaryota</taxon>
        <taxon>Haptista</taxon>
        <taxon>Haptophyta</taxon>
        <taxon>Prymnesiophyceae</taxon>
        <taxon>Prymnesiales</taxon>
        <taxon>Prymnesiaceae</taxon>
        <taxon>Prymnesium</taxon>
    </lineage>
</organism>
<feature type="region of interest" description="Disordered" evidence="1">
    <location>
        <begin position="365"/>
        <end position="451"/>
    </location>
</feature>
<sequence length="506" mass="56101">MSISTLNSSSVDEHAKPLVAHELLLEPSVAAFVRLRTELCTQAFLYNAANIPHESTPPRRHTLRVLLHTLSDFSFRASLRRFISICALVLRLRCFVSLAPTVFTITHSLHAFQGTSCWWNDWGPILPQYTSEHLAHQYLQMERYMEQWNNWMSSTVPYVTHLPHHYLQMEQYGGRWTDWATTVTPQPTTYLRQHLPQVEQFGQKEFQMPATRSQVVATPVSLGQQETSAWQAPKTSCETPLKLKQMPVRQMEAALPVAQDRERLDASEGIASAAAALSSISATAMPADSSAASRIERKRKAPAVSSASDGKTPGIKSRRTVQAAIDELLEHTRMRDKLLLLKEPHPAQSLHAQLSLLQRLDSLKKQEAPPRWDSAPPASSSAAVAEGRRKPRGRWNDSAAPSSRGRPLCEGVGQSGEQPTFLRLNLACPAGEPSHPQPRRVIPNPAAHGSTPNERMADLILECAASIRSSRTCSPSNEDEEQPSIGVVERSPSPHRAPVLATAIRQ</sequence>